<protein>
    <submittedName>
        <fullName evidence="3">Uncharacterized protein</fullName>
    </submittedName>
</protein>
<keyword evidence="4" id="KW-1185">Reference proteome</keyword>
<dbReference type="InterPro" id="IPR004919">
    <property type="entry name" value="GmrSD_N"/>
</dbReference>
<gene>
    <name evidence="3" type="ORF">VR7878_00388</name>
</gene>
<dbReference type="AlphaFoldDB" id="A0A1R4LAJ6"/>
<organism evidence="3 4">
    <name type="scientific">Vibrio ruber (strain DSM 16370 / JCM 11486 / BCRC 17186 / CECT 7878 / LMG 23124 / VR1)</name>
    <dbReference type="NCBI Taxonomy" id="1123498"/>
    <lineage>
        <taxon>Bacteria</taxon>
        <taxon>Pseudomonadati</taxon>
        <taxon>Pseudomonadota</taxon>
        <taxon>Gammaproteobacteria</taxon>
        <taxon>Vibrionales</taxon>
        <taxon>Vibrionaceae</taxon>
        <taxon>Vibrio</taxon>
    </lineage>
</organism>
<feature type="domain" description="DUF7834" evidence="2">
    <location>
        <begin position="215"/>
        <end position="461"/>
    </location>
</feature>
<reference evidence="4" key="1">
    <citation type="submission" date="2017-02" db="EMBL/GenBank/DDBJ databases">
        <authorList>
            <person name="Rodrigo-Torres L."/>
            <person name="Arahal R.D."/>
            <person name="Lucena T."/>
        </authorList>
    </citation>
    <scope>NUCLEOTIDE SEQUENCE [LARGE SCALE GENOMIC DNA]</scope>
    <source>
        <strain evidence="4">CECT 7878</strain>
    </source>
</reference>
<dbReference type="EMBL" id="FULE01000008">
    <property type="protein sequence ID" value="SJN53575.1"/>
    <property type="molecule type" value="Genomic_DNA"/>
</dbReference>
<dbReference type="Pfam" id="PF25202">
    <property type="entry name" value="DUF7834"/>
    <property type="match status" value="1"/>
</dbReference>
<dbReference type="Proteomes" id="UP000188276">
    <property type="component" value="Unassembled WGS sequence"/>
</dbReference>
<evidence type="ECO:0000313" key="4">
    <source>
        <dbReference type="Proteomes" id="UP000188276"/>
    </source>
</evidence>
<feature type="domain" description="GmrSD restriction endonucleases N-terminal" evidence="1">
    <location>
        <begin position="27"/>
        <end position="203"/>
    </location>
</feature>
<accession>A0A1R4LAJ6</accession>
<evidence type="ECO:0000259" key="1">
    <source>
        <dbReference type="Pfam" id="PF03235"/>
    </source>
</evidence>
<evidence type="ECO:0000259" key="2">
    <source>
        <dbReference type="Pfam" id="PF25202"/>
    </source>
</evidence>
<dbReference type="Pfam" id="PF03235">
    <property type="entry name" value="GmrSD_N"/>
    <property type="match status" value="1"/>
</dbReference>
<name>A0A1R4LAJ6_VIBR1</name>
<dbReference type="STRING" id="1123498.VR7878_00388"/>
<dbReference type="InterPro" id="IPR057156">
    <property type="entry name" value="DUF7834"/>
</dbReference>
<dbReference type="PANTHER" id="PTHR35149:SF2">
    <property type="entry name" value="DUF262 DOMAIN-CONTAINING PROTEIN"/>
    <property type="match status" value="1"/>
</dbReference>
<dbReference type="RefSeq" id="WP_077332936.1">
    <property type="nucleotide sequence ID" value="NZ_FULE01000008.1"/>
</dbReference>
<evidence type="ECO:0000313" key="3">
    <source>
        <dbReference type="EMBL" id="SJN53575.1"/>
    </source>
</evidence>
<sequence>MMNAVREDVALDKMVISVGQLLLTPALTIPEYQRPYKWTERNISQLFQDLALHQQRVAYRLGTVVLHEEEKEGVTVLNIVDGQQRILTLVLAIYAIMTCRRSELQRADLKKQLDKLEPCVRVFMQRQQFSREISKQNLLRNYQGLTRLIQKHEFTESHIDFLLNQCQVVIFVLQDISEAFQFFDSQNARGRDLEPHDLLKAFHLREFSQEEQSLKASAVSGWEAMESDALATLFAQYLYRVRRWASGHSARYFGKNDISLFKGVNLDKIGHFPYVESLRISHHYVDDYNQQYHRKIDGHQMRFPFYLDQIIINGRRFFEMTEHYQQQVQQISQSEQDEGRVFMGIELTTMAVDILVLLNSNEKYPQRHRTGDKYVRSIFDCALIFYIDKFGLESLSAAIEKIFIWAYSLRIKQQVVQLATMDNYVLNFNLLRMIKEAIDPLDVLMMPLQSLSDSDNRNNRNNNNADKDPLVCMFRKMNYYVKSE</sequence>
<proteinExistence type="predicted"/>
<dbReference type="PANTHER" id="PTHR35149">
    <property type="entry name" value="SLL5132 PROTEIN"/>
    <property type="match status" value="1"/>
</dbReference>